<sequence length="262" mass="29600">MEGDVVKAESPRRVWVPETKIESKMLDAMKQRGAAGCSLRSFNSILLKFPKIDNSLKKCKAIFEQFDLDSNGTIDHEELRKCFNKLEISFTEEEINDLFAACDINDDYGMNFHEFIVLLCLVYLLKAAAVAADPNKPKMGMPNLEGAFETLVDAFVFFDKNMDGYVSKNELIQAIQDSGERAAGRIALKRFGNSLPPSLHMLEASSECGFELLLTLNMIMAEEMDWDKNGMVNIKEFLFAFTKWVGIDDDDDEDDDNAKDDE</sequence>
<feature type="domain" description="EF-hand" evidence="2">
    <location>
        <begin position="146"/>
        <end position="181"/>
    </location>
</feature>
<evidence type="ECO:0000259" key="2">
    <source>
        <dbReference type="PROSITE" id="PS50222"/>
    </source>
</evidence>
<dbReference type="Pfam" id="PF13202">
    <property type="entry name" value="EF-hand_5"/>
    <property type="match status" value="1"/>
</dbReference>
<protein>
    <recommendedName>
        <fullName evidence="2">EF-hand domain-containing protein</fullName>
    </recommendedName>
</protein>
<feature type="domain" description="EF-hand" evidence="2">
    <location>
        <begin position="54"/>
        <end position="89"/>
    </location>
</feature>
<keyword evidence="4" id="KW-1185">Reference proteome</keyword>
<dbReference type="Pfam" id="PF13499">
    <property type="entry name" value="EF-hand_7"/>
    <property type="match status" value="1"/>
</dbReference>
<keyword evidence="1" id="KW-0106">Calcium</keyword>
<dbReference type="InterPro" id="IPR011992">
    <property type="entry name" value="EF-hand-dom_pair"/>
</dbReference>
<evidence type="ECO:0000313" key="3">
    <source>
        <dbReference type="EMBL" id="CAI0540940.1"/>
    </source>
</evidence>
<organism evidence="3 4">
    <name type="scientific">Linum tenue</name>
    <dbReference type="NCBI Taxonomy" id="586396"/>
    <lineage>
        <taxon>Eukaryota</taxon>
        <taxon>Viridiplantae</taxon>
        <taxon>Streptophyta</taxon>
        <taxon>Embryophyta</taxon>
        <taxon>Tracheophyta</taxon>
        <taxon>Spermatophyta</taxon>
        <taxon>Magnoliopsida</taxon>
        <taxon>eudicotyledons</taxon>
        <taxon>Gunneridae</taxon>
        <taxon>Pentapetalae</taxon>
        <taxon>rosids</taxon>
        <taxon>fabids</taxon>
        <taxon>Malpighiales</taxon>
        <taxon>Linaceae</taxon>
        <taxon>Linum</taxon>
    </lineage>
</organism>
<dbReference type="Gene3D" id="1.10.238.10">
    <property type="entry name" value="EF-hand"/>
    <property type="match status" value="2"/>
</dbReference>
<proteinExistence type="predicted"/>
<reference evidence="3" key="1">
    <citation type="submission" date="2022-08" db="EMBL/GenBank/DDBJ databases">
        <authorList>
            <person name="Gutierrez-Valencia J."/>
        </authorList>
    </citation>
    <scope>NUCLEOTIDE SEQUENCE</scope>
</reference>
<accession>A0AAV0Q621</accession>
<dbReference type="InterPro" id="IPR052591">
    <property type="entry name" value="CML21-like"/>
</dbReference>
<dbReference type="EMBL" id="CAMGYJ010000009">
    <property type="protein sequence ID" value="CAI0540940.1"/>
    <property type="molecule type" value="Genomic_DNA"/>
</dbReference>
<dbReference type="CDD" id="cd00051">
    <property type="entry name" value="EFh"/>
    <property type="match status" value="1"/>
</dbReference>
<dbReference type="PROSITE" id="PS50222">
    <property type="entry name" value="EF_HAND_2"/>
    <property type="match status" value="2"/>
</dbReference>
<dbReference type="InterPro" id="IPR018247">
    <property type="entry name" value="EF_Hand_1_Ca_BS"/>
</dbReference>
<gene>
    <name evidence="3" type="ORF">LITE_LOCUS41897</name>
</gene>
<evidence type="ECO:0000256" key="1">
    <source>
        <dbReference type="ARBA" id="ARBA00022837"/>
    </source>
</evidence>
<dbReference type="GO" id="GO:0005509">
    <property type="term" value="F:calcium ion binding"/>
    <property type="evidence" value="ECO:0007669"/>
    <property type="project" value="InterPro"/>
</dbReference>
<comment type="caution">
    <text evidence="3">The sequence shown here is derived from an EMBL/GenBank/DDBJ whole genome shotgun (WGS) entry which is preliminary data.</text>
</comment>
<dbReference type="AlphaFoldDB" id="A0AAV0Q621"/>
<name>A0AAV0Q621_9ROSI</name>
<dbReference type="InterPro" id="IPR002048">
    <property type="entry name" value="EF_hand_dom"/>
</dbReference>
<dbReference type="PROSITE" id="PS00018">
    <property type="entry name" value="EF_HAND_1"/>
    <property type="match status" value="2"/>
</dbReference>
<dbReference type="SUPFAM" id="SSF47473">
    <property type="entry name" value="EF-hand"/>
    <property type="match status" value="1"/>
</dbReference>
<dbReference type="Proteomes" id="UP001154282">
    <property type="component" value="Unassembled WGS sequence"/>
</dbReference>
<evidence type="ECO:0000313" key="4">
    <source>
        <dbReference type="Proteomes" id="UP001154282"/>
    </source>
</evidence>
<dbReference type="SMART" id="SM00054">
    <property type="entry name" value="EFh"/>
    <property type="match status" value="4"/>
</dbReference>
<dbReference type="PANTHER" id="PTHR23064">
    <property type="entry name" value="TROPONIN"/>
    <property type="match status" value="1"/>
</dbReference>